<proteinExistence type="inferred from homology"/>
<keyword evidence="13" id="KW-1185">Reference proteome</keyword>
<protein>
    <recommendedName>
        <fullName evidence="9">M-phase inducer phosphatase</fullName>
        <ecNumber evidence="2">3.1.3.48</ecNumber>
    </recommendedName>
</protein>
<keyword evidence="3" id="KW-0132">Cell division</keyword>
<dbReference type="GO" id="GO:0051301">
    <property type="term" value="P:cell division"/>
    <property type="evidence" value="ECO:0007669"/>
    <property type="project" value="UniProtKB-KW"/>
</dbReference>
<feature type="region of interest" description="Disordered" evidence="10">
    <location>
        <begin position="172"/>
        <end position="191"/>
    </location>
</feature>
<comment type="similarity">
    <text evidence="1">Belongs to the MPI phosphatase family.</text>
</comment>
<dbReference type="PANTHER" id="PTHR10828">
    <property type="entry name" value="M-PHASE INDUCER PHOSPHATASE DUAL SPECIFICITY PHOSPHATASE CDC25"/>
    <property type="match status" value="1"/>
</dbReference>
<dbReference type="EC" id="3.1.3.48" evidence="2"/>
<dbReference type="EMBL" id="JAGPYM010000022">
    <property type="protein sequence ID" value="KAH6883868.1"/>
    <property type="molecule type" value="Genomic_DNA"/>
</dbReference>
<evidence type="ECO:0000256" key="9">
    <source>
        <dbReference type="ARBA" id="ARBA00067190"/>
    </source>
</evidence>
<evidence type="ECO:0000256" key="1">
    <source>
        <dbReference type="ARBA" id="ARBA00011065"/>
    </source>
</evidence>
<dbReference type="PRINTS" id="PR00716">
    <property type="entry name" value="MPIPHPHTASE"/>
</dbReference>
<evidence type="ECO:0000256" key="3">
    <source>
        <dbReference type="ARBA" id="ARBA00022618"/>
    </source>
</evidence>
<evidence type="ECO:0000259" key="11">
    <source>
        <dbReference type="PROSITE" id="PS50206"/>
    </source>
</evidence>
<dbReference type="GO" id="GO:0005634">
    <property type="term" value="C:nucleus"/>
    <property type="evidence" value="ECO:0007669"/>
    <property type="project" value="TreeGrafter"/>
</dbReference>
<sequence length="215" mass="24993">MPDKAETHDPILPHFTKPNEIIPRITKETLVGVLNGSYGTLFSQIRIIDCRFQHEYNGGHIDQALNYDDDARLTEWLFGSPEGGATLIFHCEYSVCRAPRIAGVVRDYDRRLNIDCYPNLLYENIYILDGGYRDFFASYPAWCSPRGYIRMADGQYWTTGLRQRLDRLKGRKRSSRSAWSPESNSIPPLRLNNKNIRQRGQETEMELKYGRNCDY</sequence>
<feature type="compositionally biased region" description="Polar residues" evidence="10">
    <location>
        <begin position="176"/>
        <end position="186"/>
    </location>
</feature>
<dbReference type="FunFam" id="3.40.250.10:FF:000021">
    <property type="entry name" value="M-phase inducer phosphatase cdc-25.2"/>
    <property type="match status" value="1"/>
</dbReference>
<dbReference type="GO" id="GO:0005737">
    <property type="term" value="C:cytoplasm"/>
    <property type="evidence" value="ECO:0007669"/>
    <property type="project" value="TreeGrafter"/>
</dbReference>
<dbReference type="GO" id="GO:0110032">
    <property type="term" value="P:positive regulation of G2/MI transition of meiotic cell cycle"/>
    <property type="evidence" value="ECO:0007669"/>
    <property type="project" value="TreeGrafter"/>
</dbReference>
<evidence type="ECO:0000256" key="5">
    <source>
        <dbReference type="ARBA" id="ARBA00022801"/>
    </source>
</evidence>
<gene>
    <name evidence="12" type="ORF">B0T10DRAFT_410644</name>
</gene>
<dbReference type="InterPro" id="IPR001763">
    <property type="entry name" value="Rhodanese-like_dom"/>
</dbReference>
<evidence type="ECO:0000256" key="10">
    <source>
        <dbReference type="SAM" id="MobiDB-lite"/>
    </source>
</evidence>
<name>A0A9P9ALU5_9HYPO</name>
<comment type="caution">
    <text evidence="12">The sequence shown here is derived from an EMBL/GenBank/DDBJ whole genome shotgun (WGS) entry which is preliminary data.</text>
</comment>
<dbReference type="AlphaFoldDB" id="A0A9P9ALU5"/>
<dbReference type="GO" id="GO:0000086">
    <property type="term" value="P:G2/M transition of mitotic cell cycle"/>
    <property type="evidence" value="ECO:0007669"/>
    <property type="project" value="TreeGrafter"/>
</dbReference>
<dbReference type="PANTHER" id="PTHR10828:SF17">
    <property type="entry name" value="PROTEIN-TYROSINE-PHOSPHATASE"/>
    <property type="match status" value="1"/>
</dbReference>
<keyword evidence="6" id="KW-0904">Protein phosphatase</keyword>
<accession>A0A9P9ALU5</accession>
<keyword evidence="5" id="KW-0378">Hydrolase</keyword>
<reference evidence="12 13" key="1">
    <citation type="journal article" date="2021" name="Nat. Commun.">
        <title>Genetic determinants of endophytism in the Arabidopsis root mycobiome.</title>
        <authorList>
            <person name="Mesny F."/>
            <person name="Miyauchi S."/>
            <person name="Thiergart T."/>
            <person name="Pickel B."/>
            <person name="Atanasova L."/>
            <person name="Karlsson M."/>
            <person name="Huettel B."/>
            <person name="Barry K.W."/>
            <person name="Haridas S."/>
            <person name="Chen C."/>
            <person name="Bauer D."/>
            <person name="Andreopoulos W."/>
            <person name="Pangilinan J."/>
            <person name="LaButti K."/>
            <person name="Riley R."/>
            <person name="Lipzen A."/>
            <person name="Clum A."/>
            <person name="Drula E."/>
            <person name="Henrissat B."/>
            <person name="Kohler A."/>
            <person name="Grigoriev I.V."/>
            <person name="Martin F.M."/>
            <person name="Hacquard S."/>
        </authorList>
    </citation>
    <scope>NUCLEOTIDE SEQUENCE [LARGE SCALE GENOMIC DNA]</scope>
    <source>
        <strain evidence="12 13">MPI-CAGE-CH-0241</strain>
    </source>
</reference>
<dbReference type="SUPFAM" id="SSF52821">
    <property type="entry name" value="Rhodanese/Cell cycle control phosphatase"/>
    <property type="match status" value="1"/>
</dbReference>
<evidence type="ECO:0000256" key="6">
    <source>
        <dbReference type="ARBA" id="ARBA00022912"/>
    </source>
</evidence>
<evidence type="ECO:0000256" key="2">
    <source>
        <dbReference type="ARBA" id="ARBA00013064"/>
    </source>
</evidence>
<evidence type="ECO:0000256" key="4">
    <source>
        <dbReference type="ARBA" id="ARBA00022776"/>
    </source>
</evidence>
<evidence type="ECO:0000313" key="13">
    <source>
        <dbReference type="Proteomes" id="UP000777438"/>
    </source>
</evidence>
<dbReference type="InterPro" id="IPR036873">
    <property type="entry name" value="Rhodanese-like_dom_sf"/>
</dbReference>
<organism evidence="12 13">
    <name type="scientific">Thelonectria olida</name>
    <dbReference type="NCBI Taxonomy" id="1576542"/>
    <lineage>
        <taxon>Eukaryota</taxon>
        <taxon>Fungi</taxon>
        <taxon>Dikarya</taxon>
        <taxon>Ascomycota</taxon>
        <taxon>Pezizomycotina</taxon>
        <taxon>Sordariomycetes</taxon>
        <taxon>Hypocreomycetidae</taxon>
        <taxon>Hypocreales</taxon>
        <taxon>Nectriaceae</taxon>
        <taxon>Thelonectria</taxon>
    </lineage>
</organism>
<keyword evidence="4" id="KW-0498">Mitosis</keyword>
<dbReference type="SMART" id="SM00450">
    <property type="entry name" value="RHOD"/>
    <property type="match status" value="1"/>
</dbReference>
<dbReference type="Proteomes" id="UP000777438">
    <property type="component" value="Unassembled WGS sequence"/>
</dbReference>
<feature type="domain" description="Rhodanese" evidence="11">
    <location>
        <begin position="41"/>
        <end position="144"/>
    </location>
</feature>
<dbReference type="InterPro" id="IPR000751">
    <property type="entry name" value="MPI_Phosphatase"/>
</dbReference>
<dbReference type="Gene3D" id="3.40.250.10">
    <property type="entry name" value="Rhodanese-like domain"/>
    <property type="match status" value="1"/>
</dbReference>
<evidence type="ECO:0000256" key="8">
    <source>
        <dbReference type="ARBA" id="ARBA00051722"/>
    </source>
</evidence>
<evidence type="ECO:0000256" key="7">
    <source>
        <dbReference type="ARBA" id="ARBA00023306"/>
    </source>
</evidence>
<dbReference type="OrthoDB" id="5010487at2759"/>
<keyword evidence="7" id="KW-0131">Cell cycle</keyword>
<evidence type="ECO:0000313" key="12">
    <source>
        <dbReference type="EMBL" id="KAH6883868.1"/>
    </source>
</evidence>
<dbReference type="Pfam" id="PF00581">
    <property type="entry name" value="Rhodanese"/>
    <property type="match status" value="1"/>
</dbReference>
<comment type="catalytic activity">
    <reaction evidence="8">
        <text>O-phospho-L-tyrosyl-[protein] + H2O = L-tyrosyl-[protein] + phosphate</text>
        <dbReference type="Rhea" id="RHEA:10684"/>
        <dbReference type="Rhea" id="RHEA-COMP:10136"/>
        <dbReference type="Rhea" id="RHEA-COMP:20101"/>
        <dbReference type="ChEBI" id="CHEBI:15377"/>
        <dbReference type="ChEBI" id="CHEBI:43474"/>
        <dbReference type="ChEBI" id="CHEBI:46858"/>
        <dbReference type="ChEBI" id="CHEBI:61978"/>
        <dbReference type="EC" id="3.1.3.48"/>
    </reaction>
</comment>
<dbReference type="GO" id="GO:0010971">
    <property type="term" value="P:positive regulation of G2/M transition of mitotic cell cycle"/>
    <property type="evidence" value="ECO:0007669"/>
    <property type="project" value="TreeGrafter"/>
</dbReference>
<dbReference type="GO" id="GO:0004725">
    <property type="term" value="F:protein tyrosine phosphatase activity"/>
    <property type="evidence" value="ECO:0007669"/>
    <property type="project" value="UniProtKB-EC"/>
</dbReference>
<dbReference type="PROSITE" id="PS50206">
    <property type="entry name" value="RHODANESE_3"/>
    <property type="match status" value="1"/>
</dbReference>